<dbReference type="Pfam" id="PF01016">
    <property type="entry name" value="Ribosomal_L27"/>
    <property type="match status" value="1"/>
</dbReference>
<evidence type="ECO:0000256" key="2">
    <source>
        <dbReference type="ARBA" id="ARBA00022980"/>
    </source>
</evidence>
<comment type="similarity">
    <text evidence="1">Belongs to the bacterial ribosomal protein bL27 family.</text>
</comment>
<dbReference type="GO" id="GO:0022625">
    <property type="term" value="C:cytosolic large ribosomal subunit"/>
    <property type="evidence" value="ECO:0007669"/>
    <property type="project" value="TreeGrafter"/>
</dbReference>
<dbReference type="SUPFAM" id="SSF110324">
    <property type="entry name" value="Ribosomal L27 protein-like"/>
    <property type="match status" value="1"/>
</dbReference>
<name>A0A554LG87_9BACT</name>
<accession>A0A554LG87</accession>
<evidence type="ECO:0000256" key="3">
    <source>
        <dbReference type="ARBA" id="ARBA00023274"/>
    </source>
</evidence>
<keyword evidence="3" id="KW-0687">Ribonucleoprotein</keyword>
<comment type="caution">
    <text evidence="6">The sequence shown here is derived from an EMBL/GenBank/DDBJ whole genome shotgun (WGS) entry which is preliminary data.</text>
</comment>
<dbReference type="GO" id="GO:0006412">
    <property type="term" value="P:translation"/>
    <property type="evidence" value="ECO:0007669"/>
    <property type="project" value="InterPro"/>
</dbReference>
<organism evidence="6 7">
    <name type="scientific">Candidatus Berkelbacteria bacterium Licking1014_96</name>
    <dbReference type="NCBI Taxonomy" id="2017149"/>
    <lineage>
        <taxon>Bacteria</taxon>
        <taxon>Candidatus Berkelbacteria</taxon>
    </lineage>
</organism>
<dbReference type="PANTHER" id="PTHR15893">
    <property type="entry name" value="RIBOSOMAL PROTEIN L27"/>
    <property type="match status" value="1"/>
</dbReference>
<dbReference type="InterPro" id="IPR001684">
    <property type="entry name" value="Ribosomal_bL27"/>
</dbReference>
<evidence type="ECO:0000256" key="5">
    <source>
        <dbReference type="ARBA" id="ARBA00035477"/>
    </source>
</evidence>
<protein>
    <recommendedName>
        <fullName evidence="4">Large ribosomal subunit protein bL27</fullName>
    </recommendedName>
    <alternativeName>
        <fullName evidence="5">50S ribosomal protein L27</fullName>
    </alternativeName>
</protein>
<gene>
    <name evidence="6" type="ORF">CEN92_169</name>
</gene>
<evidence type="ECO:0000256" key="4">
    <source>
        <dbReference type="ARBA" id="ARBA00035175"/>
    </source>
</evidence>
<evidence type="ECO:0000313" key="7">
    <source>
        <dbReference type="Proteomes" id="UP000318296"/>
    </source>
</evidence>
<sequence length="87" mass="9377">MAHKKSQGSTALGRDSVSKRLGVKLYAGEIANPGAIIIRQKGTKFHPGENVGMGKDYTIFSKTKGKVFFRKTRTKTFVGVDAESSSA</sequence>
<dbReference type="EMBL" id="VMGH01000022">
    <property type="protein sequence ID" value="TSC91878.1"/>
    <property type="molecule type" value="Genomic_DNA"/>
</dbReference>
<dbReference type="PANTHER" id="PTHR15893:SF0">
    <property type="entry name" value="LARGE RIBOSOMAL SUBUNIT PROTEIN BL27M"/>
    <property type="match status" value="1"/>
</dbReference>
<dbReference type="Gene3D" id="2.40.50.100">
    <property type="match status" value="1"/>
</dbReference>
<reference evidence="6 7" key="1">
    <citation type="submission" date="2017-07" db="EMBL/GenBank/DDBJ databases">
        <title>Mechanisms for carbon and nitrogen cycling indicate functional differentiation within the Candidate Phyla Radiation.</title>
        <authorList>
            <person name="Danczak R.E."/>
            <person name="Johnston M.D."/>
            <person name="Kenah C."/>
            <person name="Slattery M."/>
            <person name="Wrighton K.C."/>
            <person name="Wilkins M.J."/>
        </authorList>
    </citation>
    <scope>NUCLEOTIDE SEQUENCE [LARGE SCALE GENOMIC DNA]</scope>
    <source>
        <strain evidence="6">Licking1014_96</strain>
    </source>
</reference>
<dbReference type="Proteomes" id="UP000318296">
    <property type="component" value="Unassembled WGS sequence"/>
</dbReference>
<dbReference type="FunFam" id="2.40.50.100:FF:000020">
    <property type="entry name" value="50S ribosomal protein L27"/>
    <property type="match status" value="1"/>
</dbReference>
<dbReference type="PRINTS" id="PR00063">
    <property type="entry name" value="RIBOSOMALL27"/>
</dbReference>
<dbReference type="NCBIfam" id="TIGR00062">
    <property type="entry name" value="L27"/>
    <property type="match status" value="1"/>
</dbReference>
<keyword evidence="2 6" id="KW-0689">Ribosomal protein</keyword>
<dbReference type="GO" id="GO:0003735">
    <property type="term" value="F:structural constituent of ribosome"/>
    <property type="evidence" value="ECO:0007669"/>
    <property type="project" value="InterPro"/>
</dbReference>
<proteinExistence type="inferred from homology"/>
<evidence type="ECO:0000256" key="1">
    <source>
        <dbReference type="ARBA" id="ARBA00010797"/>
    </source>
</evidence>
<evidence type="ECO:0000313" key="6">
    <source>
        <dbReference type="EMBL" id="TSC91878.1"/>
    </source>
</evidence>
<dbReference type="AlphaFoldDB" id="A0A554LG87"/>